<keyword evidence="3" id="KW-1185">Reference proteome</keyword>
<dbReference type="EMBL" id="JBHTCF010000030">
    <property type="protein sequence ID" value="MFC7310202.1"/>
    <property type="molecule type" value="Genomic_DNA"/>
</dbReference>
<gene>
    <name evidence="2" type="ORF">ACFQVC_39075</name>
</gene>
<evidence type="ECO:0000313" key="3">
    <source>
        <dbReference type="Proteomes" id="UP001596523"/>
    </source>
</evidence>
<feature type="region of interest" description="Disordered" evidence="1">
    <location>
        <begin position="1"/>
        <end position="64"/>
    </location>
</feature>
<feature type="compositionally biased region" description="Low complexity" evidence="1">
    <location>
        <begin position="1"/>
        <end position="16"/>
    </location>
</feature>
<accession>A0ABW2JWX7</accession>
<evidence type="ECO:0000256" key="1">
    <source>
        <dbReference type="SAM" id="MobiDB-lite"/>
    </source>
</evidence>
<comment type="caution">
    <text evidence="2">The sequence shown here is derived from an EMBL/GenBank/DDBJ whole genome shotgun (WGS) entry which is preliminary data.</text>
</comment>
<dbReference type="Proteomes" id="UP001596523">
    <property type="component" value="Unassembled WGS sequence"/>
</dbReference>
<dbReference type="RefSeq" id="WP_381840268.1">
    <property type="nucleotide sequence ID" value="NZ_JBHTCF010000030.1"/>
</dbReference>
<name>A0ABW2JWX7_9ACTN</name>
<evidence type="ECO:0000313" key="2">
    <source>
        <dbReference type="EMBL" id="MFC7310202.1"/>
    </source>
</evidence>
<protein>
    <submittedName>
        <fullName evidence="2">Uncharacterized protein</fullName>
    </submittedName>
</protein>
<sequence length="220" mass="23984">MAAPKPRAAAPKAAAPAPAPVTRPEPPAEVKAETKAEPKTESKTEVAPAAAAPRRRPRGAGKTWAHAALHESFAEAKIHSEKWRSHGFRLDREVLAQLKDRIKADRRSSGNPALGQGHYLDAALRFVPDDVDEQIAMAQEFLDERMGFVEQGKQSTYRVGEQAYGLVSTLNQALQEADYGRRGLYVVSAALERFIQALDAEGKLQRPGRRGRTGSSVTPQ</sequence>
<proteinExistence type="predicted"/>
<organism evidence="2 3">
    <name type="scientific">Streptomyces monticola</name>
    <dbReference type="NCBI Taxonomy" id="2666263"/>
    <lineage>
        <taxon>Bacteria</taxon>
        <taxon>Bacillati</taxon>
        <taxon>Actinomycetota</taxon>
        <taxon>Actinomycetes</taxon>
        <taxon>Kitasatosporales</taxon>
        <taxon>Streptomycetaceae</taxon>
        <taxon>Streptomyces</taxon>
    </lineage>
</organism>
<feature type="compositionally biased region" description="Basic and acidic residues" evidence="1">
    <location>
        <begin position="26"/>
        <end position="44"/>
    </location>
</feature>
<reference evidence="3" key="1">
    <citation type="journal article" date="2019" name="Int. J. Syst. Evol. Microbiol.">
        <title>The Global Catalogue of Microorganisms (GCM) 10K type strain sequencing project: providing services to taxonomists for standard genome sequencing and annotation.</title>
        <authorList>
            <consortium name="The Broad Institute Genomics Platform"/>
            <consortium name="The Broad Institute Genome Sequencing Center for Infectious Disease"/>
            <person name="Wu L."/>
            <person name="Ma J."/>
        </authorList>
    </citation>
    <scope>NUCLEOTIDE SEQUENCE [LARGE SCALE GENOMIC DNA]</scope>
    <source>
        <strain evidence="3">SYNS20</strain>
    </source>
</reference>